<evidence type="ECO:0000313" key="2">
    <source>
        <dbReference type="EMBL" id="MCT7969205.1"/>
    </source>
</evidence>
<gene>
    <name evidence="2" type="ORF">NG799_23090</name>
</gene>
<name>A0ABT2MWW4_9CYAN</name>
<evidence type="ECO:0000313" key="3">
    <source>
        <dbReference type="Proteomes" id="UP001525890"/>
    </source>
</evidence>
<dbReference type="Proteomes" id="UP001525890">
    <property type="component" value="Unassembled WGS sequence"/>
</dbReference>
<evidence type="ECO:0000256" key="1">
    <source>
        <dbReference type="SAM" id="MobiDB-lite"/>
    </source>
</evidence>
<keyword evidence="3" id="KW-1185">Reference proteome</keyword>
<dbReference type="EMBL" id="JAMXFF010000045">
    <property type="protein sequence ID" value="MCT7969205.1"/>
    <property type="molecule type" value="Genomic_DNA"/>
</dbReference>
<proteinExistence type="predicted"/>
<comment type="caution">
    <text evidence="2">The sequence shown here is derived from an EMBL/GenBank/DDBJ whole genome shotgun (WGS) entry which is preliminary data.</text>
</comment>
<organism evidence="2 3">
    <name type="scientific">Laspinema palackyanum D2a</name>
    <dbReference type="NCBI Taxonomy" id="2953684"/>
    <lineage>
        <taxon>Bacteria</taxon>
        <taxon>Bacillati</taxon>
        <taxon>Cyanobacteriota</taxon>
        <taxon>Cyanophyceae</taxon>
        <taxon>Oscillatoriophycideae</taxon>
        <taxon>Oscillatoriales</taxon>
        <taxon>Laspinemataceae</taxon>
        <taxon>Laspinema</taxon>
        <taxon>Laspinema palackyanum</taxon>
    </lineage>
</organism>
<sequence>MNFRSLPCVLVRVRVGYRYVAIPYGIAPLTADCASLMRGDSLRDSSAYRTCMEPGANLFVGDARSRVTADTLHPPIPPDVAYATSGGPYPNPDQDTGEGTGSTVNLKQITISVKTYS</sequence>
<protein>
    <submittedName>
        <fullName evidence="2">Uncharacterized protein</fullName>
    </submittedName>
</protein>
<reference evidence="2 3" key="1">
    <citation type="journal article" date="2022" name="Front. Microbiol.">
        <title>High genomic differentiation and limited gene flow indicate recent cryptic speciation within the genus Laspinema (cyanobacteria).</title>
        <authorList>
            <person name="Stanojkovic A."/>
            <person name="Skoupy S."/>
            <person name="Skaloud P."/>
            <person name="Dvorak P."/>
        </authorList>
    </citation>
    <scope>NUCLEOTIDE SEQUENCE [LARGE SCALE GENOMIC DNA]</scope>
    <source>
        <strain evidence="2 3">D2a</strain>
    </source>
</reference>
<accession>A0ABT2MWW4</accession>
<feature type="region of interest" description="Disordered" evidence="1">
    <location>
        <begin position="70"/>
        <end position="104"/>
    </location>
</feature>